<organism evidence="2">
    <name type="scientific">Pseudidiomarina sp. PP-1MA</name>
    <dbReference type="NCBI Taxonomy" id="3237706"/>
    <lineage>
        <taxon>Bacteria</taxon>
        <taxon>Pseudomonadati</taxon>
        <taxon>Pseudomonadota</taxon>
        <taxon>Gammaproteobacteria</taxon>
        <taxon>Alteromonadales</taxon>
        <taxon>Idiomarinaceae</taxon>
        <taxon>Pseudidiomarina</taxon>
    </lineage>
</organism>
<sequence>MKKLIIPALLASMLTLAGCGATTSDAAKLDRNLAIAELTEQMDELGYERITAFPGIQDFLNIVVDITERQKKVMGLYRTQAENHADVQAFLYAQREATPEQLKAAIMEFDLGATTEAEKIGPKIDAYRGAIAEVSAANQELFEEILIQSAQGTYLLTQYGTEIAKATAIYQAQRLMLGGGEEQTVNNNIYLAMTRAMDQIDLATQASDLISIDQDTMLAIDALQAELEAK</sequence>
<dbReference type="RefSeq" id="WP_369743475.1">
    <property type="nucleotide sequence ID" value="NZ_CP165718.1"/>
</dbReference>
<dbReference type="PROSITE" id="PS51257">
    <property type="entry name" value="PROKAR_LIPOPROTEIN"/>
    <property type="match status" value="1"/>
</dbReference>
<accession>A0AB39X7X3</accession>
<gene>
    <name evidence="2" type="ORF">AB8S08_02800</name>
</gene>
<dbReference type="AlphaFoldDB" id="A0AB39X7X3"/>
<name>A0AB39X7X3_9GAMM</name>
<proteinExistence type="predicted"/>
<evidence type="ECO:0008006" key="3">
    <source>
        <dbReference type="Google" id="ProtNLM"/>
    </source>
</evidence>
<reference evidence="2" key="1">
    <citation type="submission" date="2024-07" db="EMBL/GenBank/DDBJ databases">
        <title>Whole genome sequence of bacterial strains from algal surface.</title>
        <authorList>
            <person name="Kumar P."/>
        </authorList>
    </citation>
    <scope>NUCLEOTIDE SEQUENCE</scope>
    <source>
        <strain evidence="2">PP-1MA</strain>
    </source>
</reference>
<keyword evidence="1" id="KW-0732">Signal</keyword>
<dbReference type="EMBL" id="CP165718">
    <property type="protein sequence ID" value="XDV10149.1"/>
    <property type="molecule type" value="Genomic_DNA"/>
</dbReference>
<evidence type="ECO:0000313" key="2">
    <source>
        <dbReference type="EMBL" id="XDV10149.1"/>
    </source>
</evidence>
<protein>
    <recommendedName>
        <fullName evidence="3">DUF3053 family protein</fullName>
    </recommendedName>
</protein>
<feature type="chain" id="PRO_5044239194" description="DUF3053 family protein" evidence="1">
    <location>
        <begin position="18"/>
        <end position="230"/>
    </location>
</feature>
<evidence type="ECO:0000256" key="1">
    <source>
        <dbReference type="SAM" id="SignalP"/>
    </source>
</evidence>
<feature type="signal peptide" evidence="1">
    <location>
        <begin position="1"/>
        <end position="17"/>
    </location>
</feature>